<accession>F9DEW1</accession>
<protein>
    <submittedName>
        <fullName evidence="1">Uncharacterized protein</fullName>
    </submittedName>
</protein>
<evidence type="ECO:0000313" key="2">
    <source>
        <dbReference type="Proteomes" id="UP000004123"/>
    </source>
</evidence>
<reference evidence="1 2" key="1">
    <citation type="submission" date="2011-04" db="EMBL/GenBank/DDBJ databases">
        <authorList>
            <person name="Muzny D."/>
            <person name="Qin X."/>
            <person name="Deng J."/>
            <person name="Jiang H."/>
            <person name="Liu Y."/>
            <person name="Qu J."/>
            <person name="Song X.-Z."/>
            <person name="Zhang L."/>
            <person name="Thornton R."/>
            <person name="Coyle M."/>
            <person name="Francisco L."/>
            <person name="Jackson L."/>
            <person name="Javaid M."/>
            <person name="Korchina V."/>
            <person name="Kovar C."/>
            <person name="Mata R."/>
            <person name="Mathew T."/>
            <person name="Ngo R."/>
            <person name="Nguyen L."/>
            <person name="Nguyen N."/>
            <person name="Okwuonu G."/>
            <person name="Ongeri F."/>
            <person name="Pham C."/>
            <person name="Simmons D."/>
            <person name="Wilczek-Boney K."/>
            <person name="Hale W."/>
            <person name="Jakkamsetti A."/>
            <person name="Pham P."/>
            <person name="Ruth R."/>
            <person name="San Lucas F."/>
            <person name="Warren J."/>
            <person name="Zhang J."/>
            <person name="Zhao Z."/>
            <person name="Zhou C."/>
            <person name="Zhu D."/>
            <person name="Lee S."/>
            <person name="Bess C."/>
            <person name="Blankenburg K."/>
            <person name="Forbes L."/>
            <person name="Fu Q."/>
            <person name="Gubbala S."/>
            <person name="Hirani K."/>
            <person name="Jayaseelan J.C."/>
            <person name="Lara F."/>
            <person name="Munidasa M."/>
            <person name="Palculict T."/>
            <person name="Patil S."/>
            <person name="Pu L.-L."/>
            <person name="Saada N."/>
            <person name="Tang L."/>
            <person name="Weissenberger G."/>
            <person name="Zhu Y."/>
            <person name="Hemphill L."/>
            <person name="Shang Y."/>
            <person name="Youmans B."/>
            <person name="Ayvaz T."/>
            <person name="Ross M."/>
            <person name="Santibanez J."/>
            <person name="Aqrawi P."/>
            <person name="Gross S."/>
            <person name="Joshi V."/>
            <person name="Fowler G."/>
            <person name="Nazareth L."/>
            <person name="Reid J."/>
            <person name="Worley K."/>
            <person name="Petrosino J."/>
            <person name="Highlander S."/>
            <person name="Gibbs R."/>
        </authorList>
    </citation>
    <scope>NUCLEOTIDE SEQUENCE [LARGE SCALE GENOMIC DNA]</scope>
    <source>
        <strain evidence="1 2">ATCC 700821</strain>
    </source>
</reference>
<dbReference type="HOGENOM" id="CLU_3187441_0_0_10"/>
<gene>
    <name evidence="1" type="ORF">HMPREF9144_0201</name>
</gene>
<evidence type="ECO:0000313" key="1">
    <source>
        <dbReference type="EMBL" id="EGQ22657.1"/>
    </source>
</evidence>
<dbReference type="STRING" id="997353.HMPREF9144_0201"/>
<dbReference type="Proteomes" id="UP000004123">
    <property type="component" value="Unassembled WGS sequence"/>
</dbReference>
<dbReference type="EMBL" id="AFPY01000005">
    <property type="protein sequence ID" value="EGQ22657.1"/>
    <property type="molecule type" value="Genomic_DNA"/>
</dbReference>
<comment type="caution">
    <text evidence="1">The sequence shown here is derived from an EMBL/GenBank/DDBJ whole genome shotgun (WGS) entry which is preliminary data.</text>
</comment>
<name>F9DEW1_9BACT</name>
<proteinExistence type="predicted"/>
<organism evidence="1 2">
    <name type="scientific">Prevotella pallens ATCC 700821</name>
    <dbReference type="NCBI Taxonomy" id="997353"/>
    <lineage>
        <taxon>Bacteria</taxon>
        <taxon>Pseudomonadati</taxon>
        <taxon>Bacteroidota</taxon>
        <taxon>Bacteroidia</taxon>
        <taxon>Bacteroidales</taxon>
        <taxon>Prevotellaceae</taxon>
        <taxon>Prevotella</taxon>
    </lineage>
</organism>
<sequence>MINSLIRKNNRYVLQNKNGSTFSTFHINSFFILSRFNCYAPYNKRK</sequence>
<dbReference type="AlphaFoldDB" id="F9DEW1"/>